<evidence type="ECO:0000256" key="2">
    <source>
        <dbReference type="ARBA" id="ARBA00022448"/>
    </source>
</evidence>
<name>A0A5J4N607_9TREM</name>
<dbReference type="InterPro" id="IPR037272">
    <property type="entry name" value="SNS_sf"/>
</dbReference>
<dbReference type="InterPro" id="IPR000175">
    <property type="entry name" value="Na/ntran_symport"/>
</dbReference>
<dbReference type="EMBL" id="QNGE01007664">
    <property type="protein sequence ID" value="KAA3670961.1"/>
    <property type="molecule type" value="Genomic_DNA"/>
</dbReference>
<keyword evidence="5" id="KW-0472">Membrane</keyword>
<gene>
    <name evidence="7" type="ORF">DEA37_0015096</name>
</gene>
<feature type="compositionally biased region" description="Basic and acidic residues" evidence="6">
    <location>
        <begin position="83"/>
        <end position="92"/>
    </location>
</feature>
<evidence type="ECO:0000313" key="7">
    <source>
        <dbReference type="EMBL" id="KAA3670961.1"/>
    </source>
</evidence>
<dbReference type="AlphaFoldDB" id="A0A5J4N607"/>
<evidence type="ECO:0000256" key="5">
    <source>
        <dbReference type="ARBA" id="ARBA00023136"/>
    </source>
</evidence>
<sequence>SLFILSVLIYEELTYERASKSQVYQYPDWAVKVGWLLASSSVLMIPIVMFVQLIRTPGSLHQLEFNHKQLCQTAPTSTPLSLIDHRSTESVGRDFPSPADEYEP</sequence>
<accession>A0A5J4N607</accession>
<keyword evidence="4" id="KW-1133">Transmembrane helix</keyword>
<evidence type="ECO:0000256" key="6">
    <source>
        <dbReference type="SAM" id="MobiDB-lite"/>
    </source>
</evidence>
<comment type="subcellular location">
    <subcellularLocation>
        <location evidence="1">Membrane</location>
        <topology evidence="1">Multi-pass membrane protein</topology>
    </subcellularLocation>
</comment>
<keyword evidence="3" id="KW-0812">Transmembrane</keyword>
<dbReference type="GO" id="GO:0016020">
    <property type="term" value="C:membrane"/>
    <property type="evidence" value="ECO:0007669"/>
    <property type="project" value="UniProtKB-SubCell"/>
</dbReference>
<keyword evidence="8" id="KW-1185">Reference proteome</keyword>
<comment type="caution">
    <text evidence="7">The sequence shown here is derived from an EMBL/GenBank/DDBJ whole genome shotgun (WGS) entry which is preliminary data.</text>
</comment>
<feature type="non-terminal residue" evidence="7">
    <location>
        <position position="1"/>
    </location>
</feature>
<evidence type="ECO:0000256" key="1">
    <source>
        <dbReference type="ARBA" id="ARBA00004141"/>
    </source>
</evidence>
<evidence type="ECO:0000256" key="3">
    <source>
        <dbReference type="ARBA" id="ARBA00022692"/>
    </source>
</evidence>
<keyword evidence="2" id="KW-0813">Transport</keyword>
<evidence type="ECO:0000256" key="4">
    <source>
        <dbReference type="ARBA" id="ARBA00022989"/>
    </source>
</evidence>
<organism evidence="7 8">
    <name type="scientific">Paragonimus westermani</name>
    <dbReference type="NCBI Taxonomy" id="34504"/>
    <lineage>
        <taxon>Eukaryota</taxon>
        <taxon>Metazoa</taxon>
        <taxon>Spiralia</taxon>
        <taxon>Lophotrochozoa</taxon>
        <taxon>Platyhelminthes</taxon>
        <taxon>Trematoda</taxon>
        <taxon>Digenea</taxon>
        <taxon>Plagiorchiida</taxon>
        <taxon>Troglotremata</taxon>
        <taxon>Troglotrematidae</taxon>
        <taxon>Paragonimus</taxon>
    </lineage>
</organism>
<dbReference type="PROSITE" id="PS50267">
    <property type="entry name" value="NA_NEUROTRAN_SYMP_3"/>
    <property type="match status" value="1"/>
</dbReference>
<dbReference type="SUPFAM" id="SSF161070">
    <property type="entry name" value="SNF-like"/>
    <property type="match status" value="1"/>
</dbReference>
<dbReference type="Pfam" id="PF00209">
    <property type="entry name" value="SNF"/>
    <property type="match status" value="1"/>
</dbReference>
<proteinExistence type="predicted"/>
<evidence type="ECO:0000313" key="8">
    <source>
        <dbReference type="Proteomes" id="UP000324629"/>
    </source>
</evidence>
<feature type="region of interest" description="Disordered" evidence="6">
    <location>
        <begin position="78"/>
        <end position="104"/>
    </location>
</feature>
<protein>
    <submittedName>
        <fullName evidence="7">Uncharacterized protein</fullName>
    </submittedName>
</protein>
<dbReference type="Proteomes" id="UP000324629">
    <property type="component" value="Unassembled WGS sequence"/>
</dbReference>
<reference evidence="7 8" key="1">
    <citation type="journal article" date="2019" name="Gigascience">
        <title>Whole-genome sequence of the oriental lung fluke Paragonimus westermani.</title>
        <authorList>
            <person name="Oey H."/>
            <person name="Zakrzewski M."/>
            <person name="Narain K."/>
            <person name="Devi K.R."/>
            <person name="Agatsuma T."/>
            <person name="Nawaratna S."/>
            <person name="Gobert G.N."/>
            <person name="Jones M.K."/>
            <person name="Ragan M.A."/>
            <person name="McManus D.P."/>
            <person name="Krause L."/>
        </authorList>
    </citation>
    <scope>NUCLEOTIDE SEQUENCE [LARGE SCALE GENOMIC DNA]</scope>
    <source>
        <strain evidence="7 8">IND2009</strain>
    </source>
</reference>